<feature type="compositionally biased region" description="Polar residues" evidence="1">
    <location>
        <begin position="353"/>
        <end position="373"/>
    </location>
</feature>
<dbReference type="AlphaFoldDB" id="A0AA38J2Z6"/>
<dbReference type="InterPro" id="IPR046349">
    <property type="entry name" value="C1-like_sf"/>
</dbReference>
<evidence type="ECO:0000256" key="1">
    <source>
        <dbReference type="SAM" id="MobiDB-lite"/>
    </source>
</evidence>
<feature type="region of interest" description="Disordered" evidence="1">
    <location>
        <begin position="160"/>
        <end position="219"/>
    </location>
</feature>
<proteinExistence type="predicted"/>
<evidence type="ECO:0000313" key="3">
    <source>
        <dbReference type="Proteomes" id="UP001168821"/>
    </source>
</evidence>
<sequence length="373" mass="41890">MKFQENKKVAVRRMETITVRLRVGENFLKKLVCERVNMSSNALLCLYCKNKAVSGPKCIVCERVFHPKCVDRLNLIVLNSDQVICCKMPGTSNSTDNIAKEAVITFLKSSEFGEIIKEIVHHEVNAILTEVGRIRGELEAVKAANVDLIKLLTNPKISGTKVPDTTHGKERVSREQNSANFANNFSNLFDPNSGTKPPNKSMATNKKDDKPADLNKKLNEKSLSLSTDDIVNDNDNNDFIYPRYHQKRNFQTKNRNIINGTKSAKSSSLRAVEKMHHYYIGRIDPAMTENQVGECLKAELNLQNFACEKLPSKGGNFNSFKLSVPQSKAADILNPQMWPEGIVVRRFFPSGAKHNSSSTEQNFRNARVELTTT</sequence>
<dbReference type="EMBL" id="JALNTZ010000001">
    <property type="protein sequence ID" value="KAJ3666505.1"/>
    <property type="molecule type" value="Genomic_DNA"/>
</dbReference>
<dbReference type="Proteomes" id="UP001168821">
    <property type="component" value="Unassembled WGS sequence"/>
</dbReference>
<feature type="compositionally biased region" description="Basic and acidic residues" evidence="1">
    <location>
        <begin position="164"/>
        <end position="174"/>
    </location>
</feature>
<feature type="compositionally biased region" description="Polar residues" evidence="1">
    <location>
        <begin position="189"/>
        <end position="204"/>
    </location>
</feature>
<comment type="caution">
    <text evidence="2">The sequence shown here is derived from an EMBL/GenBank/DDBJ whole genome shotgun (WGS) entry which is preliminary data.</text>
</comment>
<feature type="region of interest" description="Disordered" evidence="1">
    <location>
        <begin position="352"/>
        <end position="373"/>
    </location>
</feature>
<keyword evidence="3" id="KW-1185">Reference proteome</keyword>
<name>A0AA38J2Z6_9CUCU</name>
<evidence type="ECO:0000313" key="2">
    <source>
        <dbReference type="EMBL" id="KAJ3666505.1"/>
    </source>
</evidence>
<protein>
    <submittedName>
        <fullName evidence="2">Uncharacterized protein</fullName>
    </submittedName>
</protein>
<gene>
    <name evidence="2" type="ORF">Zmor_001944</name>
</gene>
<organism evidence="2 3">
    <name type="scientific">Zophobas morio</name>
    <dbReference type="NCBI Taxonomy" id="2755281"/>
    <lineage>
        <taxon>Eukaryota</taxon>
        <taxon>Metazoa</taxon>
        <taxon>Ecdysozoa</taxon>
        <taxon>Arthropoda</taxon>
        <taxon>Hexapoda</taxon>
        <taxon>Insecta</taxon>
        <taxon>Pterygota</taxon>
        <taxon>Neoptera</taxon>
        <taxon>Endopterygota</taxon>
        <taxon>Coleoptera</taxon>
        <taxon>Polyphaga</taxon>
        <taxon>Cucujiformia</taxon>
        <taxon>Tenebrionidae</taxon>
        <taxon>Zophobas</taxon>
    </lineage>
</organism>
<feature type="compositionally biased region" description="Low complexity" evidence="1">
    <location>
        <begin position="177"/>
        <end position="187"/>
    </location>
</feature>
<accession>A0AA38J2Z6</accession>
<feature type="compositionally biased region" description="Basic and acidic residues" evidence="1">
    <location>
        <begin position="205"/>
        <end position="219"/>
    </location>
</feature>
<reference evidence="2" key="1">
    <citation type="journal article" date="2023" name="G3 (Bethesda)">
        <title>Whole genome assemblies of Zophobas morio and Tenebrio molitor.</title>
        <authorList>
            <person name="Kaur S."/>
            <person name="Stinson S.A."/>
            <person name="diCenzo G.C."/>
        </authorList>
    </citation>
    <scope>NUCLEOTIDE SEQUENCE</scope>
    <source>
        <strain evidence="2">QUZm001</strain>
    </source>
</reference>
<dbReference type="SUPFAM" id="SSF57889">
    <property type="entry name" value="Cysteine-rich domain"/>
    <property type="match status" value="1"/>
</dbReference>